<feature type="non-terminal residue" evidence="2">
    <location>
        <position position="1"/>
    </location>
</feature>
<reference evidence="2" key="1">
    <citation type="journal article" date="2021" name="Sci. Adv.">
        <title>The American lobster genome reveals insights on longevity, neural, and immune adaptations.</title>
        <authorList>
            <person name="Polinski J.M."/>
            <person name="Zimin A.V."/>
            <person name="Clark K.F."/>
            <person name="Kohn A.B."/>
            <person name="Sadowski N."/>
            <person name="Timp W."/>
            <person name="Ptitsyn A."/>
            <person name="Khanna P."/>
            <person name="Romanova D.Y."/>
            <person name="Williams P."/>
            <person name="Greenwood S.J."/>
            <person name="Moroz L.L."/>
            <person name="Walt D.R."/>
            <person name="Bodnar A.G."/>
        </authorList>
    </citation>
    <scope>NUCLEOTIDE SEQUENCE</scope>
    <source>
        <strain evidence="2">GMGI-L3</strain>
    </source>
</reference>
<proteinExistence type="predicted"/>
<organism evidence="2 3">
    <name type="scientific">Homarus americanus</name>
    <name type="common">American lobster</name>
    <dbReference type="NCBI Taxonomy" id="6706"/>
    <lineage>
        <taxon>Eukaryota</taxon>
        <taxon>Metazoa</taxon>
        <taxon>Ecdysozoa</taxon>
        <taxon>Arthropoda</taxon>
        <taxon>Crustacea</taxon>
        <taxon>Multicrustacea</taxon>
        <taxon>Malacostraca</taxon>
        <taxon>Eumalacostraca</taxon>
        <taxon>Eucarida</taxon>
        <taxon>Decapoda</taxon>
        <taxon>Pleocyemata</taxon>
        <taxon>Astacidea</taxon>
        <taxon>Nephropoidea</taxon>
        <taxon>Nephropidae</taxon>
        <taxon>Homarus</taxon>
    </lineage>
</organism>
<evidence type="ECO:0000313" key="3">
    <source>
        <dbReference type="Proteomes" id="UP000747542"/>
    </source>
</evidence>
<comment type="caution">
    <text evidence="2">The sequence shown here is derived from an EMBL/GenBank/DDBJ whole genome shotgun (WGS) entry which is preliminary data.</text>
</comment>
<dbReference type="Proteomes" id="UP000747542">
    <property type="component" value="Unassembled WGS sequence"/>
</dbReference>
<feature type="region of interest" description="Disordered" evidence="1">
    <location>
        <begin position="167"/>
        <end position="190"/>
    </location>
</feature>
<sequence>MGTAHFTKFWSSIINDSGMQDQLKSVMSIEDEEERALQLLTRTLFILVMEIKHERDEANKNLNQLMENIRTCKSCGMMTKFDAHCETRKNADMNCNGLKHQKEVPNLSFPENCMEMETSKKLILVEGDDIASEEGHIAPQLKDPMGLNYSKIKNIKYRCLSRYPKGNSPNIGQEDEENEESIIKSETEEQNIPKILAPETLSLDENEFHVSSSQKRTFETNIVSVPETLAIENTRSIDNECEVVSNEKSNPVLDSRVGIEGELRSPSRNHTGMADSLNQRSPVLGKKTRQATSKSLKQSIRMDFPKALDFEEFNKESHKPVEINTPESKVTKVTSTPKFSPRVFTHSLSTSFNDSDNTSPSLLPPVKTKAIRCNTKENYFPSLPAALNKIENQGQSTSKGRKEFQKSISSYNMPLPSIKPFSLRRHQSVDKQSKRSSYKMSIDPPEVQKNYKQTKISESIFQKKTDVALFTGGVARKGLTFLDDEKAAVSAALEESLKTKAIYDMMRKKQKGLLNAESTCDIKKMKGAHTLIDGVDGQ</sequence>
<keyword evidence="3" id="KW-1185">Reference proteome</keyword>
<feature type="compositionally biased region" description="Polar residues" evidence="1">
    <location>
        <begin position="266"/>
        <end position="281"/>
    </location>
</feature>
<dbReference type="AlphaFoldDB" id="A0A8J5TNF4"/>
<accession>A0A8J5TNF4</accession>
<protein>
    <submittedName>
        <fullName evidence="2">Putative Muscle M-line assembly protein unc-89-like 5</fullName>
    </submittedName>
</protein>
<dbReference type="EMBL" id="JAHLQT010004633">
    <property type="protein sequence ID" value="KAG7175893.1"/>
    <property type="molecule type" value="Genomic_DNA"/>
</dbReference>
<feature type="region of interest" description="Disordered" evidence="1">
    <location>
        <begin position="415"/>
        <end position="440"/>
    </location>
</feature>
<evidence type="ECO:0000256" key="1">
    <source>
        <dbReference type="SAM" id="MobiDB-lite"/>
    </source>
</evidence>
<feature type="region of interest" description="Disordered" evidence="1">
    <location>
        <begin position="263"/>
        <end position="296"/>
    </location>
</feature>
<gene>
    <name evidence="2" type="primary">unc-89-L5</name>
    <name evidence="2" type="ORF">Hamer_G009929</name>
</gene>
<evidence type="ECO:0000313" key="2">
    <source>
        <dbReference type="EMBL" id="KAG7175893.1"/>
    </source>
</evidence>
<name>A0A8J5TNF4_HOMAM</name>